<organism evidence="1 2">
    <name type="scientific">Saccharomyces kudriavzevii (strain ATCC MYA-4449 / AS 2.2408 / CBS 8840 / NBRC 1802 / NCYC 2889)</name>
    <name type="common">Yeast</name>
    <dbReference type="NCBI Taxonomy" id="226230"/>
    <lineage>
        <taxon>Eukaryota</taxon>
        <taxon>Fungi</taxon>
        <taxon>Dikarya</taxon>
        <taxon>Ascomycota</taxon>
        <taxon>Saccharomycotina</taxon>
        <taxon>Saccharomycetes</taxon>
        <taxon>Saccharomycetales</taxon>
        <taxon>Saccharomycetaceae</taxon>
        <taxon>Saccharomyces</taxon>
    </lineage>
</organism>
<protein>
    <submittedName>
        <fullName evidence="1">Uncharacterized protein</fullName>
    </submittedName>
</protein>
<keyword evidence="2" id="KW-1185">Reference proteome</keyword>
<gene>
    <name evidence="1" type="primary">SKDI15G1530</name>
    <name evidence="1" type="ORF">SKDI_15G1530</name>
</gene>
<dbReference type="OrthoDB" id="331948at2759"/>
<accession>A0AA35J7Z3</accession>
<evidence type="ECO:0000313" key="1">
    <source>
        <dbReference type="EMBL" id="CAI4051157.1"/>
    </source>
</evidence>
<evidence type="ECO:0000313" key="2">
    <source>
        <dbReference type="Proteomes" id="UP001162087"/>
    </source>
</evidence>
<dbReference type="PANTHER" id="PTHR12246">
    <property type="entry name" value="PALMITOYLTRANSFERASE ZDHHC16"/>
    <property type="match status" value="1"/>
</dbReference>
<name>A0AA35J7Z3_SACK1</name>
<dbReference type="PROSITE" id="PS50216">
    <property type="entry name" value="DHHC"/>
    <property type="match status" value="1"/>
</dbReference>
<dbReference type="GO" id="GO:0005789">
    <property type="term" value="C:endoplasmic reticulum membrane"/>
    <property type="evidence" value="ECO:0007669"/>
    <property type="project" value="UniProtKB-SubCell"/>
</dbReference>
<dbReference type="Pfam" id="PF01529">
    <property type="entry name" value="DHHC"/>
    <property type="match status" value="1"/>
</dbReference>
<proteinExistence type="inferred from homology"/>
<dbReference type="HAMAP" id="MF_03199">
    <property type="entry name" value="DHHC_PAT_PFA4"/>
    <property type="match status" value="1"/>
</dbReference>
<dbReference type="EMBL" id="OX365910">
    <property type="protein sequence ID" value="CAI4051157.1"/>
    <property type="molecule type" value="Genomic_DNA"/>
</dbReference>
<sequence length="379" mass="44086">MAVKLKWPWLGIAIPTFLISFIGYGAHYFILSNFLSISKQLLFELSLSMIWVSYYLAIYTNAGRPLPNYRPSPLIWPNFCKKCQSYKPERSHHCKACNQCVLMMDHHCPWTMNCVGFRNYPHFLRFLFWVIVTTSILFCMQVKRICFIWQQRSLPGYLFEKSELIFLTILSPLDFFVLLTIAILFLRCLSNQIINGRSQIESWDMDRLESLCDSGKLIPKLIDNTWRIYPEARSSQHERDADKLLTQRGRARFDELVSFPYNFNPCTNAILYLGPIRLWLWPYGTPAGDGNSFPKNDISQYEVNSPLEDIILSLPWPPDGNKTKAVSNHNNSTIETYNEGGEQIVRSRNAQHGSDAIREKWYNDWGESLDDFGVDVDME</sequence>
<dbReference type="InterPro" id="IPR001594">
    <property type="entry name" value="Palmitoyltrfase_DHHC"/>
</dbReference>
<dbReference type="InterPro" id="IPR033682">
    <property type="entry name" value="PFA4"/>
</dbReference>
<dbReference type="InterPro" id="IPR039859">
    <property type="entry name" value="PFA4/ZDH16/20/ERF2-like"/>
</dbReference>
<dbReference type="Proteomes" id="UP001162087">
    <property type="component" value="Chromosome 15"/>
</dbReference>
<reference evidence="1" key="1">
    <citation type="submission" date="2022-10" db="EMBL/GenBank/DDBJ databases">
        <authorList>
            <person name="Byrne P K."/>
        </authorList>
    </citation>
    <scope>NUCLEOTIDE SEQUENCE</scope>
    <source>
        <strain evidence="1">IFO1802</strain>
    </source>
</reference>
<dbReference type="GO" id="GO:0019706">
    <property type="term" value="F:protein-cysteine S-palmitoyltransferase activity"/>
    <property type="evidence" value="ECO:0007669"/>
    <property type="project" value="UniProtKB-UniRule"/>
</dbReference>